<evidence type="ECO:0000313" key="3">
    <source>
        <dbReference type="Proteomes" id="UP000008237"/>
    </source>
</evidence>
<dbReference type="InterPro" id="IPR049012">
    <property type="entry name" value="Mutator_transp_dom"/>
</dbReference>
<organism evidence="3">
    <name type="scientific">Harpegnathos saltator</name>
    <name type="common">Jerdon's jumping ant</name>
    <dbReference type="NCBI Taxonomy" id="610380"/>
    <lineage>
        <taxon>Eukaryota</taxon>
        <taxon>Metazoa</taxon>
        <taxon>Ecdysozoa</taxon>
        <taxon>Arthropoda</taxon>
        <taxon>Hexapoda</taxon>
        <taxon>Insecta</taxon>
        <taxon>Pterygota</taxon>
        <taxon>Neoptera</taxon>
        <taxon>Endopterygota</taxon>
        <taxon>Hymenoptera</taxon>
        <taxon>Apocrita</taxon>
        <taxon>Aculeata</taxon>
        <taxon>Formicoidea</taxon>
        <taxon>Formicidae</taxon>
        <taxon>Ponerinae</taxon>
        <taxon>Ponerini</taxon>
        <taxon>Harpegnathos</taxon>
    </lineage>
</organism>
<dbReference type="EMBL" id="GL453709">
    <property type="protein sequence ID" value="EFN75631.1"/>
    <property type="molecule type" value="Genomic_DNA"/>
</dbReference>
<dbReference type="InParanoid" id="E2C8V0"/>
<sequence length="38" mass="4530">MEMSAIKEMFSNSMQKYCIKYRNYIGDRDSKTFNGVKD</sequence>
<evidence type="ECO:0000259" key="1">
    <source>
        <dbReference type="Pfam" id="PF20700"/>
    </source>
</evidence>
<feature type="domain" description="Mutator-like transposase" evidence="1">
    <location>
        <begin position="1"/>
        <end position="38"/>
    </location>
</feature>
<reference evidence="2 3" key="1">
    <citation type="journal article" date="2010" name="Science">
        <title>Genomic comparison of the ants Camponotus floridanus and Harpegnathos saltator.</title>
        <authorList>
            <person name="Bonasio R."/>
            <person name="Zhang G."/>
            <person name="Ye C."/>
            <person name="Mutti N.S."/>
            <person name="Fang X."/>
            <person name="Qin N."/>
            <person name="Donahue G."/>
            <person name="Yang P."/>
            <person name="Li Q."/>
            <person name="Li C."/>
            <person name="Zhang P."/>
            <person name="Huang Z."/>
            <person name="Berger S.L."/>
            <person name="Reinberg D."/>
            <person name="Wang J."/>
            <person name="Liebig J."/>
        </authorList>
    </citation>
    <scope>NUCLEOTIDE SEQUENCE [LARGE SCALE GENOMIC DNA]</scope>
    <source>
        <strain evidence="2 3">R22 G/1</strain>
    </source>
</reference>
<dbReference type="Pfam" id="PF20700">
    <property type="entry name" value="Mutator"/>
    <property type="match status" value="1"/>
</dbReference>
<protein>
    <recommendedName>
        <fullName evidence="1">Mutator-like transposase domain-containing protein</fullName>
    </recommendedName>
</protein>
<dbReference type="AlphaFoldDB" id="E2C8V0"/>
<name>E2C8V0_HARSA</name>
<keyword evidence="3" id="KW-1185">Reference proteome</keyword>
<evidence type="ECO:0000313" key="2">
    <source>
        <dbReference type="EMBL" id="EFN75631.1"/>
    </source>
</evidence>
<accession>E2C8V0</accession>
<feature type="non-terminal residue" evidence="2">
    <location>
        <position position="38"/>
    </location>
</feature>
<gene>
    <name evidence="2" type="ORF">EAI_02569</name>
</gene>
<dbReference type="Proteomes" id="UP000008237">
    <property type="component" value="Unassembled WGS sequence"/>
</dbReference>
<proteinExistence type="predicted"/>